<reference evidence="6 7" key="1">
    <citation type="journal article" date="2015" name="Genome Announc.">
        <title>Genome Sequence of Mushroom Soft-Rot Pathogen Janthinobacterium agaricidamnosum.</title>
        <authorList>
            <person name="Graupner K."/>
            <person name="Lackner G."/>
            <person name="Hertweck C."/>
        </authorList>
    </citation>
    <scope>NUCLEOTIDE SEQUENCE [LARGE SCALE GENOMIC DNA]</scope>
    <source>
        <strain evidence="7">NBRC 102515 / DSM 9628</strain>
    </source>
</reference>
<dbReference type="eggNOG" id="COG1349">
    <property type="taxonomic scope" value="Bacteria"/>
</dbReference>
<dbReference type="InterPro" id="IPR037171">
    <property type="entry name" value="NagB/RpiA_transferase-like"/>
</dbReference>
<dbReference type="HOGENOM" id="CLU_060699_2_1_4"/>
<dbReference type="SUPFAM" id="SSF100950">
    <property type="entry name" value="NagB/RpiA/CoA transferase-like"/>
    <property type="match status" value="1"/>
</dbReference>
<name>W0V188_9BURK</name>
<dbReference type="InterPro" id="IPR036388">
    <property type="entry name" value="WH-like_DNA-bd_sf"/>
</dbReference>
<dbReference type="Proteomes" id="UP000027604">
    <property type="component" value="Chromosome I"/>
</dbReference>
<dbReference type="Pfam" id="PF08220">
    <property type="entry name" value="HTH_DeoR"/>
    <property type="match status" value="1"/>
</dbReference>
<dbReference type="STRING" id="1349767.GJA_438"/>
<dbReference type="PATRIC" id="fig|1349767.4.peg.2152"/>
<protein>
    <submittedName>
        <fullName evidence="6">DeoR-like helix-turn-helix domain protein</fullName>
    </submittedName>
</protein>
<dbReference type="PROSITE" id="PS51000">
    <property type="entry name" value="HTH_DEOR_2"/>
    <property type="match status" value="1"/>
</dbReference>
<evidence type="ECO:0000256" key="1">
    <source>
        <dbReference type="ARBA" id="ARBA00022491"/>
    </source>
</evidence>
<keyword evidence="1" id="KW-0678">Repressor</keyword>
<keyword evidence="3" id="KW-0238">DNA-binding</keyword>
<evidence type="ECO:0000256" key="3">
    <source>
        <dbReference type="ARBA" id="ARBA00023125"/>
    </source>
</evidence>
<dbReference type="InterPro" id="IPR036390">
    <property type="entry name" value="WH_DNA-bd_sf"/>
</dbReference>
<dbReference type="InterPro" id="IPR001034">
    <property type="entry name" value="DeoR_HTH"/>
</dbReference>
<evidence type="ECO:0000256" key="4">
    <source>
        <dbReference type="ARBA" id="ARBA00023163"/>
    </source>
</evidence>
<dbReference type="Gene3D" id="1.10.10.10">
    <property type="entry name" value="Winged helix-like DNA-binding domain superfamily/Winged helix DNA-binding domain"/>
    <property type="match status" value="1"/>
</dbReference>
<feature type="domain" description="HTH deoR-type" evidence="5">
    <location>
        <begin position="8"/>
        <end position="63"/>
    </location>
</feature>
<dbReference type="RefSeq" id="WP_038488243.1">
    <property type="nucleotide sequence ID" value="NZ_BCTH01000023.1"/>
</dbReference>
<dbReference type="PANTHER" id="PTHR30363">
    <property type="entry name" value="HTH-TYPE TRANSCRIPTIONAL REGULATOR SRLR-RELATED"/>
    <property type="match status" value="1"/>
</dbReference>
<evidence type="ECO:0000259" key="5">
    <source>
        <dbReference type="PROSITE" id="PS51000"/>
    </source>
</evidence>
<sequence length="256" mass="26739">MSAANLLLKERHVLIQQRLLAEGRVLALDLAQQLHVSEDTIRRDLRDLASAGLCQRVYGGALPVSPSSGPLSERQGQARDRKSQLAQAAVRLVQPGQIVFIDAGSTNMAVADALPDIKLTVVTNAPAIAIALLDRPAIDVILIGGTLDAASGACLGAKALRDIESIRSDLCFLGTCGVHAAAGLTAFGHEDAECKRTIAAMSKVTVAAVTTEKLGTAAPFFILPAGQLSHLVLESDADSAHTDAFTRQGVSVLHAQ</sequence>
<keyword evidence="2" id="KW-0805">Transcription regulation</keyword>
<evidence type="ECO:0000256" key="2">
    <source>
        <dbReference type="ARBA" id="ARBA00023015"/>
    </source>
</evidence>
<dbReference type="AlphaFoldDB" id="W0V188"/>
<dbReference type="SUPFAM" id="SSF46785">
    <property type="entry name" value="Winged helix' DNA-binding domain"/>
    <property type="match status" value="1"/>
</dbReference>
<proteinExistence type="predicted"/>
<dbReference type="EMBL" id="HG322949">
    <property type="protein sequence ID" value="CDG81098.1"/>
    <property type="molecule type" value="Genomic_DNA"/>
</dbReference>
<dbReference type="OrthoDB" id="9814815at2"/>
<dbReference type="SMART" id="SM00420">
    <property type="entry name" value="HTH_DEOR"/>
    <property type="match status" value="1"/>
</dbReference>
<dbReference type="GO" id="GO:0003700">
    <property type="term" value="F:DNA-binding transcription factor activity"/>
    <property type="evidence" value="ECO:0007669"/>
    <property type="project" value="InterPro"/>
</dbReference>
<dbReference type="PANTHER" id="PTHR30363:SF4">
    <property type="entry name" value="GLYCEROL-3-PHOSPHATE REGULON REPRESSOR"/>
    <property type="match status" value="1"/>
</dbReference>
<dbReference type="InterPro" id="IPR018356">
    <property type="entry name" value="Tscrpt_reg_HTH_DeoR_CS"/>
</dbReference>
<dbReference type="InterPro" id="IPR014036">
    <property type="entry name" value="DeoR-like_C"/>
</dbReference>
<keyword evidence="4" id="KW-0804">Transcription</keyword>
<dbReference type="Pfam" id="PF00455">
    <property type="entry name" value="DeoRC"/>
    <property type="match status" value="1"/>
</dbReference>
<dbReference type="GO" id="GO:0003677">
    <property type="term" value="F:DNA binding"/>
    <property type="evidence" value="ECO:0007669"/>
    <property type="project" value="UniProtKB-KW"/>
</dbReference>
<dbReference type="InterPro" id="IPR050313">
    <property type="entry name" value="Carb_Metab_HTH_regulators"/>
</dbReference>
<gene>
    <name evidence="6" type="ORF">GJA_438</name>
</gene>
<dbReference type="KEGG" id="jag:GJA_438"/>
<evidence type="ECO:0000313" key="6">
    <source>
        <dbReference type="EMBL" id="CDG81098.1"/>
    </source>
</evidence>
<accession>W0V188</accession>
<organism evidence="6 7">
    <name type="scientific">Janthinobacterium agaricidamnosum NBRC 102515 = DSM 9628</name>
    <dbReference type="NCBI Taxonomy" id="1349767"/>
    <lineage>
        <taxon>Bacteria</taxon>
        <taxon>Pseudomonadati</taxon>
        <taxon>Pseudomonadota</taxon>
        <taxon>Betaproteobacteria</taxon>
        <taxon>Burkholderiales</taxon>
        <taxon>Oxalobacteraceae</taxon>
        <taxon>Janthinobacterium</taxon>
    </lineage>
</organism>
<dbReference type="PRINTS" id="PR00037">
    <property type="entry name" value="HTHLACR"/>
</dbReference>
<dbReference type="Gene3D" id="3.40.50.1360">
    <property type="match status" value="1"/>
</dbReference>
<dbReference type="SMART" id="SM01134">
    <property type="entry name" value="DeoRC"/>
    <property type="match status" value="1"/>
</dbReference>
<dbReference type="PROSITE" id="PS00894">
    <property type="entry name" value="HTH_DEOR_1"/>
    <property type="match status" value="1"/>
</dbReference>
<keyword evidence="7" id="KW-1185">Reference proteome</keyword>
<evidence type="ECO:0000313" key="7">
    <source>
        <dbReference type="Proteomes" id="UP000027604"/>
    </source>
</evidence>